<evidence type="ECO:0000313" key="3">
    <source>
        <dbReference type="Proteomes" id="UP000683360"/>
    </source>
</evidence>
<dbReference type="EMBL" id="CAJPWZ010000692">
    <property type="protein sequence ID" value="CAG2198670.1"/>
    <property type="molecule type" value="Genomic_DNA"/>
</dbReference>
<proteinExistence type="predicted"/>
<keyword evidence="3" id="KW-1185">Reference proteome</keyword>
<feature type="compositionally biased region" description="Polar residues" evidence="1">
    <location>
        <begin position="37"/>
        <end position="47"/>
    </location>
</feature>
<name>A0A8S3QWC8_MYTED</name>
<gene>
    <name evidence="2" type="ORF">MEDL_13408</name>
</gene>
<dbReference type="AlphaFoldDB" id="A0A8S3QWC8"/>
<feature type="compositionally biased region" description="Polar residues" evidence="1">
    <location>
        <begin position="94"/>
        <end position="107"/>
    </location>
</feature>
<sequence length="159" mass="17585">MRSETEVRNKYRNMCRVAKMKFTNNRKKMSKTGEANPATNGSQSPCTATPRPTAEKSGLIRALDRHHSNLQNNEETCPVADDTEGTDRNATCPGPSSSASSHIQQTPSKKKKTAEDVYALQCAVLEKELETNTLQVDLLRKLLCKYDSDAIELLSVLGQ</sequence>
<dbReference type="OrthoDB" id="10407527at2759"/>
<organism evidence="2 3">
    <name type="scientific">Mytilus edulis</name>
    <name type="common">Blue mussel</name>
    <dbReference type="NCBI Taxonomy" id="6550"/>
    <lineage>
        <taxon>Eukaryota</taxon>
        <taxon>Metazoa</taxon>
        <taxon>Spiralia</taxon>
        <taxon>Lophotrochozoa</taxon>
        <taxon>Mollusca</taxon>
        <taxon>Bivalvia</taxon>
        <taxon>Autobranchia</taxon>
        <taxon>Pteriomorphia</taxon>
        <taxon>Mytilida</taxon>
        <taxon>Mytiloidea</taxon>
        <taxon>Mytilidae</taxon>
        <taxon>Mytilinae</taxon>
        <taxon>Mytilus</taxon>
    </lineage>
</organism>
<comment type="caution">
    <text evidence="2">The sequence shown here is derived from an EMBL/GenBank/DDBJ whole genome shotgun (WGS) entry which is preliminary data.</text>
</comment>
<accession>A0A8S3QWC8</accession>
<feature type="region of interest" description="Disordered" evidence="1">
    <location>
        <begin position="18"/>
        <end position="112"/>
    </location>
</feature>
<dbReference type="Proteomes" id="UP000683360">
    <property type="component" value="Unassembled WGS sequence"/>
</dbReference>
<evidence type="ECO:0000313" key="2">
    <source>
        <dbReference type="EMBL" id="CAG2198670.1"/>
    </source>
</evidence>
<protein>
    <submittedName>
        <fullName evidence="2">Uncharacterized protein</fullName>
    </submittedName>
</protein>
<evidence type="ECO:0000256" key="1">
    <source>
        <dbReference type="SAM" id="MobiDB-lite"/>
    </source>
</evidence>
<reference evidence="2" key="1">
    <citation type="submission" date="2021-03" db="EMBL/GenBank/DDBJ databases">
        <authorList>
            <person name="Bekaert M."/>
        </authorList>
    </citation>
    <scope>NUCLEOTIDE SEQUENCE</scope>
</reference>